<proteinExistence type="predicted"/>
<evidence type="ECO:0000313" key="2">
    <source>
        <dbReference type="Proteomes" id="UP000824120"/>
    </source>
</evidence>
<dbReference type="Gene3D" id="2.60.120.330">
    <property type="entry name" value="B-lactam Antibiotic, Isopenicillin N Synthase, Chain"/>
    <property type="match status" value="1"/>
</dbReference>
<dbReference type="AlphaFoldDB" id="A0A9J5XM58"/>
<dbReference type="OrthoDB" id="288590at2759"/>
<comment type="caution">
    <text evidence="1">The sequence shown here is derived from an EMBL/GenBank/DDBJ whole genome shotgun (WGS) entry which is preliminary data.</text>
</comment>
<dbReference type="EMBL" id="JACXVP010000009">
    <property type="protein sequence ID" value="KAG5588136.1"/>
    <property type="molecule type" value="Genomic_DNA"/>
</dbReference>
<reference evidence="1 2" key="1">
    <citation type="submission" date="2020-09" db="EMBL/GenBank/DDBJ databases">
        <title>De no assembly of potato wild relative species, Solanum commersonii.</title>
        <authorList>
            <person name="Cho K."/>
        </authorList>
    </citation>
    <scope>NUCLEOTIDE SEQUENCE [LARGE SCALE GENOMIC DNA]</scope>
    <source>
        <strain evidence="1">LZ3.2</strain>
        <tissue evidence="1">Leaf</tissue>
    </source>
</reference>
<feature type="non-terminal residue" evidence="1">
    <location>
        <position position="78"/>
    </location>
</feature>
<dbReference type="Proteomes" id="UP000824120">
    <property type="component" value="Chromosome 9"/>
</dbReference>
<name>A0A9J5XM58_SOLCO</name>
<keyword evidence="2" id="KW-1185">Reference proteome</keyword>
<sequence>MVAFKLCIMTNGSMLNRLNMILSNDKLVSVNHRAVANNVGPRMSVACFFNDLFEPPKTYGPIKELISEENPPLYKEFL</sequence>
<dbReference type="SUPFAM" id="SSF51197">
    <property type="entry name" value="Clavaminate synthase-like"/>
    <property type="match status" value="1"/>
</dbReference>
<accession>A0A9J5XM58</accession>
<organism evidence="1 2">
    <name type="scientific">Solanum commersonii</name>
    <name type="common">Commerson's wild potato</name>
    <name type="synonym">Commerson's nightshade</name>
    <dbReference type="NCBI Taxonomy" id="4109"/>
    <lineage>
        <taxon>Eukaryota</taxon>
        <taxon>Viridiplantae</taxon>
        <taxon>Streptophyta</taxon>
        <taxon>Embryophyta</taxon>
        <taxon>Tracheophyta</taxon>
        <taxon>Spermatophyta</taxon>
        <taxon>Magnoliopsida</taxon>
        <taxon>eudicotyledons</taxon>
        <taxon>Gunneridae</taxon>
        <taxon>Pentapetalae</taxon>
        <taxon>asterids</taxon>
        <taxon>lamiids</taxon>
        <taxon>Solanales</taxon>
        <taxon>Solanaceae</taxon>
        <taxon>Solanoideae</taxon>
        <taxon>Solaneae</taxon>
        <taxon>Solanum</taxon>
    </lineage>
</organism>
<protein>
    <submittedName>
        <fullName evidence="1">Uncharacterized protein</fullName>
    </submittedName>
</protein>
<evidence type="ECO:0000313" key="1">
    <source>
        <dbReference type="EMBL" id="KAG5588136.1"/>
    </source>
</evidence>
<gene>
    <name evidence="1" type="ORF">H5410_048570</name>
</gene>
<dbReference type="InterPro" id="IPR027443">
    <property type="entry name" value="IPNS-like_sf"/>
</dbReference>